<feature type="region of interest" description="Disordered" evidence="1">
    <location>
        <begin position="1"/>
        <end position="25"/>
    </location>
</feature>
<dbReference type="Proteomes" id="UP000007820">
    <property type="component" value="Unassembled WGS sequence"/>
</dbReference>
<evidence type="ECO:0000313" key="2">
    <source>
        <dbReference type="EMBL" id="EGQ15790.1"/>
    </source>
</evidence>
<protein>
    <submittedName>
        <fullName evidence="2">Uncharacterized protein</fullName>
    </submittedName>
</protein>
<comment type="caution">
    <text evidence="2">The sequence shown here is derived from an EMBL/GenBank/DDBJ whole genome shotgun (WGS) entry which is preliminary data.</text>
</comment>
<feature type="compositionally biased region" description="Polar residues" evidence="1">
    <location>
        <begin position="1"/>
        <end position="18"/>
    </location>
</feature>
<name>F9D1X2_PREDD</name>
<dbReference type="AlphaFoldDB" id="F9D1X2"/>
<dbReference type="EMBL" id="AFPW01000012">
    <property type="protein sequence ID" value="EGQ15790.1"/>
    <property type="molecule type" value="Genomic_DNA"/>
</dbReference>
<organism evidence="2 3">
    <name type="scientific">Prevotella dentalis (strain ATCC 49559 / DSM 3688 / JCM 13448 / NCTC 12043 / ES 2772)</name>
    <name type="common">Mitsuokella dentalis</name>
    <dbReference type="NCBI Taxonomy" id="908937"/>
    <lineage>
        <taxon>Bacteria</taxon>
        <taxon>Pseudomonadati</taxon>
        <taxon>Bacteroidota</taxon>
        <taxon>Bacteroidia</taxon>
        <taxon>Bacteroidales</taxon>
        <taxon>Prevotellaceae</taxon>
        <taxon>Prevotella</taxon>
    </lineage>
</organism>
<evidence type="ECO:0000256" key="1">
    <source>
        <dbReference type="SAM" id="MobiDB-lite"/>
    </source>
</evidence>
<sequence>MTEASKMTSKPPTGSTAPLSVPMMNDLRRVPPAAFMGMEMMAPSGMF</sequence>
<gene>
    <name evidence="2" type="ORF">HMPREF9136_0850</name>
</gene>
<reference evidence="2 3" key="1">
    <citation type="submission" date="2011-04" db="EMBL/GenBank/DDBJ databases">
        <authorList>
            <person name="Muzny D."/>
            <person name="Qin X."/>
            <person name="Deng J."/>
            <person name="Jiang H."/>
            <person name="Liu Y."/>
            <person name="Qu J."/>
            <person name="Song X.-Z."/>
            <person name="Zhang L."/>
            <person name="Thornton R."/>
            <person name="Coyle M."/>
            <person name="Francisco L."/>
            <person name="Jackson L."/>
            <person name="Javaid M."/>
            <person name="Korchina V."/>
            <person name="Kovar C."/>
            <person name="Mata R."/>
            <person name="Mathew T."/>
            <person name="Ngo R."/>
            <person name="Nguyen L."/>
            <person name="Nguyen N."/>
            <person name="Okwuonu G."/>
            <person name="Ongeri F."/>
            <person name="Pham C."/>
            <person name="Simmons D."/>
            <person name="Wilczek-Boney K."/>
            <person name="Hale W."/>
            <person name="Jakkamsetti A."/>
            <person name="Pham P."/>
            <person name="Ruth R."/>
            <person name="San Lucas F."/>
            <person name="Warren J."/>
            <person name="Zhang J."/>
            <person name="Zhao Z."/>
            <person name="Zhou C."/>
            <person name="Zhu D."/>
            <person name="Lee S."/>
            <person name="Bess C."/>
            <person name="Blankenburg K."/>
            <person name="Forbes L."/>
            <person name="Fu Q."/>
            <person name="Gubbala S."/>
            <person name="Hirani K."/>
            <person name="Jayaseelan J.C."/>
            <person name="Lara F."/>
            <person name="Munidasa M."/>
            <person name="Palculict T."/>
            <person name="Patil S."/>
            <person name="Pu L.-L."/>
            <person name="Saada N."/>
            <person name="Tang L."/>
            <person name="Weissenberger G."/>
            <person name="Zhu Y."/>
            <person name="Hemphill L."/>
            <person name="Shang Y."/>
            <person name="Youmans B."/>
            <person name="Ayvaz T."/>
            <person name="Ross M."/>
            <person name="Santibanez J."/>
            <person name="Aqrawi P."/>
            <person name="Gross S."/>
            <person name="Joshi V."/>
            <person name="Fowler G."/>
            <person name="Nazareth L."/>
            <person name="Reid J."/>
            <person name="Worley K."/>
            <person name="Petrosino J."/>
            <person name="Highlander S."/>
            <person name="Gibbs R."/>
        </authorList>
    </citation>
    <scope>NUCLEOTIDE SEQUENCE [LARGE SCALE GENOMIC DNA]</scope>
    <source>
        <strain evidence="2 3">DSM 3688</strain>
    </source>
</reference>
<evidence type="ECO:0000313" key="3">
    <source>
        <dbReference type="Proteomes" id="UP000007820"/>
    </source>
</evidence>
<accession>F9D1X2</accession>
<proteinExistence type="predicted"/>